<dbReference type="InterPro" id="IPR036388">
    <property type="entry name" value="WH-like_DNA-bd_sf"/>
</dbReference>
<dbReference type="SUPFAM" id="SSF46785">
    <property type="entry name" value="Winged helix' DNA-binding domain"/>
    <property type="match status" value="1"/>
</dbReference>
<organism evidence="5 6">
    <name type="scientific">Lapillicoccus jejuensis</name>
    <dbReference type="NCBI Taxonomy" id="402171"/>
    <lineage>
        <taxon>Bacteria</taxon>
        <taxon>Bacillati</taxon>
        <taxon>Actinomycetota</taxon>
        <taxon>Actinomycetes</taxon>
        <taxon>Micrococcales</taxon>
        <taxon>Intrasporangiaceae</taxon>
        <taxon>Lapillicoccus</taxon>
    </lineage>
</organism>
<keyword evidence="6" id="KW-1185">Reference proteome</keyword>
<evidence type="ECO:0000313" key="6">
    <source>
        <dbReference type="Proteomes" id="UP000317893"/>
    </source>
</evidence>
<dbReference type="PANTHER" id="PTHR33164">
    <property type="entry name" value="TRANSCRIPTIONAL REGULATOR, MARR FAMILY"/>
    <property type="match status" value="1"/>
</dbReference>
<dbReference type="InterPro" id="IPR036390">
    <property type="entry name" value="WH_DNA-bd_sf"/>
</dbReference>
<gene>
    <name evidence="5" type="ORF">FB458_3449</name>
</gene>
<dbReference type="PANTHER" id="PTHR33164:SF101">
    <property type="entry name" value="TRANSCRIPTIONAL REPRESSOR MPRA"/>
    <property type="match status" value="1"/>
</dbReference>
<dbReference type="GO" id="GO:0006950">
    <property type="term" value="P:response to stress"/>
    <property type="evidence" value="ECO:0007669"/>
    <property type="project" value="TreeGrafter"/>
</dbReference>
<dbReference type="PROSITE" id="PS01117">
    <property type="entry name" value="HTH_MARR_1"/>
    <property type="match status" value="1"/>
</dbReference>
<dbReference type="PROSITE" id="PS50995">
    <property type="entry name" value="HTH_MARR_2"/>
    <property type="match status" value="1"/>
</dbReference>
<evidence type="ECO:0000259" key="4">
    <source>
        <dbReference type="PROSITE" id="PS50995"/>
    </source>
</evidence>
<keyword evidence="2 5" id="KW-0238">DNA-binding</keyword>
<dbReference type="AlphaFoldDB" id="A0A542E4X2"/>
<dbReference type="Gene3D" id="1.10.10.10">
    <property type="entry name" value="Winged helix-like DNA-binding domain superfamily/Winged helix DNA-binding domain"/>
    <property type="match status" value="1"/>
</dbReference>
<feature type="domain" description="HTH marR-type" evidence="4">
    <location>
        <begin position="23"/>
        <end position="156"/>
    </location>
</feature>
<dbReference type="Proteomes" id="UP000317893">
    <property type="component" value="Unassembled WGS sequence"/>
</dbReference>
<dbReference type="EMBL" id="VFMN01000001">
    <property type="protein sequence ID" value="TQJ10329.1"/>
    <property type="molecule type" value="Genomic_DNA"/>
</dbReference>
<evidence type="ECO:0000256" key="2">
    <source>
        <dbReference type="ARBA" id="ARBA00023125"/>
    </source>
</evidence>
<dbReference type="OrthoDB" id="3296622at2"/>
<reference evidence="5 6" key="1">
    <citation type="submission" date="2019-06" db="EMBL/GenBank/DDBJ databases">
        <title>Sequencing the genomes of 1000 actinobacteria strains.</title>
        <authorList>
            <person name="Klenk H.-P."/>
        </authorList>
    </citation>
    <scope>NUCLEOTIDE SEQUENCE [LARGE SCALE GENOMIC DNA]</scope>
    <source>
        <strain evidence="5 6">DSM 18607</strain>
    </source>
</reference>
<keyword evidence="1" id="KW-0805">Transcription regulation</keyword>
<evidence type="ECO:0000256" key="3">
    <source>
        <dbReference type="ARBA" id="ARBA00023163"/>
    </source>
</evidence>
<dbReference type="SMART" id="SM00347">
    <property type="entry name" value="HTH_MARR"/>
    <property type="match status" value="1"/>
</dbReference>
<sequence length="163" mass="17989">MLDFDPVDRAGDLWERHFGDATAMRFVTSVMRAQQILLATLDATLKPYGVTFARYEVLVLLHFSRDGRLPLSKIGQRLQVHPTSVTNAIDRLVAAGLVDRAADETDRRRVFASLTPRGTQVVTDATAALMGLEFGVVGLDDEDQTRGFDLLRGLRAAAGDFRD</sequence>
<protein>
    <submittedName>
        <fullName evidence="5">DNA-binding MarR family transcriptional regulator</fullName>
    </submittedName>
</protein>
<keyword evidence="3" id="KW-0804">Transcription</keyword>
<dbReference type="GO" id="GO:0003700">
    <property type="term" value="F:DNA-binding transcription factor activity"/>
    <property type="evidence" value="ECO:0007669"/>
    <property type="project" value="InterPro"/>
</dbReference>
<dbReference type="InterPro" id="IPR000835">
    <property type="entry name" value="HTH_MarR-typ"/>
</dbReference>
<dbReference type="RefSeq" id="WP_141849567.1">
    <property type="nucleotide sequence ID" value="NZ_BAAAPR010000015.1"/>
</dbReference>
<evidence type="ECO:0000256" key="1">
    <source>
        <dbReference type="ARBA" id="ARBA00023015"/>
    </source>
</evidence>
<comment type="caution">
    <text evidence="5">The sequence shown here is derived from an EMBL/GenBank/DDBJ whole genome shotgun (WGS) entry which is preliminary data.</text>
</comment>
<evidence type="ECO:0000313" key="5">
    <source>
        <dbReference type="EMBL" id="TQJ10329.1"/>
    </source>
</evidence>
<proteinExistence type="predicted"/>
<dbReference type="PRINTS" id="PR00598">
    <property type="entry name" value="HTHMARR"/>
</dbReference>
<dbReference type="GO" id="GO:0003677">
    <property type="term" value="F:DNA binding"/>
    <property type="evidence" value="ECO:0007669"/>
    <property type="project" value="UniProtKB-KW"/>
</dbReference>
<dbReference type="Pfam" id="PF12802">
    <property type="entry name" value="MarR_2"/>
    <property type="match status" value="1"/>
</dbReference>
<dbReference type="InterPro" id="IPR039422">
    <property type="entry name" value="MarR/SlyA-like"/>
</dbReference>
<accession>A0A542E4X2</accession>
<name>A0A542E4X2_9MICO</name>
<dbReference type="InterPro" id="IPR023187">
    <property type="entry name" value="Tscrpt_reg_MarR-type_CS"/>
</dbReference>